<evidence type="ECO:0000259" key="9">
    <source>
        <dbReference type="Pfam" id="PF02875"/>
    </source>
</evidence>
<dbReference type="SUPFAM" id="SSF51984">
    <property type="entry name" value="MurCD N-terminal domain"/>
    <property type="match status" value="1"/>
</dbReference>
<dbReference type="GO" id="GO:0008764">
    <property type="term" value="F:UDP-N-acetylmuramoylalanine-D-glutamate ligase activity"/>
    <property type="evidence" value="ECO:0007669"/>
    <property type="project" value="UniProtKB-UniRule"/>
</dbReference>
<evidence type="ECO:0000256" key="7">
    <source>
        <dbReference type="HAMAP-Rule" id="MF_00639"/>
    </source>
</evidence>
<proteinExistence type="inferred from homology"/>
<dbReference type="AlphaFoldDB" id="A0A3N0WRW6"/>
<evidence type="ECO:0000256" key="6">
    <source>
        <dbReference type="ARBA" id="ARBA00022840"/>
    </source>
</evidence>
<feature type="binding site" evidence="7">
    <location>
        <begin position="108"/>
        <end position="114"/>
    </location>
    <ligand>
        <name>ATP</name>
        <dbReference type="ChEBI" id="CHEBI:30616"/>
    </ligand>
</feature>
<dbReference type="GO" id="GO:0005524">
    <property type="term" value="F:ATP binding"/>
    <property type="evidence" value="ECO:0007669"/>
    <property type="project" value="UniProtKB-UniRule"/>
</dbReference>
<dbReference type="GO" id="GO:0008360">
    <property type="term" value="P:regulation of cell shape"/>
    <property type="evidence" value="ECO:0007669"/>
    <property type="project" value="UniProtKB-KW"/>
</dbReference>
<keyword evidence="3 7" id="KW-0963">Cytoplasm</keyword>
<keyword evidence="7 8" id="KW-0961">Cell wall biogenesis/degradation</keyword>
<dbReference type="GO" id="GO:0071555">
    <property type="term" value="P:cell wall organization"/>
    <property type="evidence" value="ECO:0007669"/>
    <property type="project" value="UniProtKB-KW"/>
</dbReference>
<comment type="function">
    <text evidence="7 8">Cell wall formation. Catalyzes the addition of glutamate to the nucleotide precursor UDP-N-acetylmuramoyl-L-alanine (UMA).</text>
</comment>
<comment type="similarity">
    <text evidence="7">Belongs to the MurCDEF family.</text>
</comment>
<reference evidence="12" key="2">
    <citation type="submission" date="2018-11" db="EMBL/GenBank/DDBJ databases">
        <title>Proposal to divide the Flavobacteriaceae and reorganize its genera based on Amino Acid Identity values calculated from whole genome sequences.</title>
        <authorList>
            <person name="Nicholson A.C."/>
            <person name="Gulvik C.A."/>
            <person name="Whitney A.M."/>
            <person name="Humrighouse B.W."/>
            <person name="Bell M."/>
            <person name="Holmens B."/>
            <person name="Steigerwalt A."/>
            <person name="Villarma A."/>
            <person name="Sheth M."/>
            <person name="Batra D."/>
            <person name="Pryor J."/>
            <person name="Bernardet J.-F."/>
            <person name="Hugo C."/>
            <person name="Kampfer P."/>
            <person name="Newman J."/>
            <person name="Mcquiston J.R."/>
        </authorList>
    </citation>
    <scope>NUCLEOTIDE SEQUENCE [LARGE SCALE GENOMIC DNA]</scope>
    <source>
        <strain evidence="12">H3056</strain>
    </source>
</reference>
<dbReference type="InterPro" id="IPR036565">
    <property type="entry name" value="Mur-like_cat_sf"/>
</dbReference>
<keyword evidence="7 8" id="KW-0133">Cell shape</keyword>
<dbReference type="HAMAP" id="MF_00639">
    <property type="entry name" value="MurD"/>
    <property type="match status" value="1"/>
</dbReference>
<dbReference type="Pfam" id="PF02875">
    <property type="entry name" value="Mur_ligase_C"/>
    <property type="match status" value="1"/>
</dbReference>
<evidence type="ECO:0000259" key="10">
    <source>
        <dbReference type="Pfam" id="PF08245"/>
    </source>
</evidence>
<evidence type="ECO:0000256" key="3">
    <source>
        <dbReference type="ARBA" id="ARBA00022490"/>
    </source>
</evidence>
<comment type="caution">
    <text evidence="11">The sequence shown here is derived from an EMBL/GenBank/DDBJ whole genome shotgun (WGS) entry which is preliminary data.</text>
</comment>
<dbReference type="SUPFAM" id="SSF53623">
    <property type="entry name" value="MurD-like peptide ligases, catalytic domain"/>
    <property type="match status" value="1"/>
</dbReference>
<reference evidence="12" key="1">
    <citation type="submission" date="2018-11" db="EMBL/GenBank/DDBJ databases">
        <title>Proposal to divide the Flavobacteriaceae and reorganize its genera based on Amino Acid Identity values calculated from whole genome sequences.</title>
        <authorList>
            <person name="Nicholson A.C."/>
            <person name="Gulvik C.A."/>
            <person name="Whitney A.M."/>
            <person name="Humrighouse B.W."/>
            <person name="Bell M."/>
            <person name="Holmes B."/>
            <person name="Steigerwalt A."/>
            <person name="Villarma A."/>
            <person name="Sheth M."/>
            <person name="Batra D."/>
            <person name="Pryor J."/>
            <person name="Bernardet J.-F."/>
            <person name="Hugo C."/>
            <person name="Kampfer P."/>
            <person name="Newman J."/>
            <person name="Mcquiston J.R."/>
        </authorList>
    </citation>
    <scope>NUCLEOTIDE SEQUENCE [LARGE SCALE GENOMIC DNA]</scope>
    <source>
        <strain evidence="12">H3056</strain>
    </source>
</reference>
<feature type="domain" description="Mur ligase C-terminal" evidence="9">
    <location>
        <begin position="306"/>
        <end position="418"/>
    </location>
</feature>
<dbReference type="InterPro" id="IPR005762">
    <property type="entry name" value="MurD"/>
</dbReference>
<keyword evidence="7 8" id="KW-0573">Peptidoglycan synthesis</keyword>
<keyword evidence="5 7" id="KW-0547">Nucleotide-binding</keyword>
<dbReference type="Gene3D" id="3.90.190.20">
    <property type="entry name" value="Mur ligase, C-terminal domain"/>
    <property type="match status" value="1"/>
</dbReference>
<dbReference type="Pfam" id="PF21377">
    <property type="entry name" value="MurD_N"/>
    <property type="match status" value="1"/>
</dbReference>
<dbReference type="Pfam" id="PF08245">
    <property type="entry name" value="Mur_ligase_M"/>
    <property type="match status" value="1"/>
</dbReference>
<dbReference type="NCBIfam" id="TIGR01087">
    <property type="entry name" value="murD"/>
    <property type="match status" value="1"/>
</dbReference>
<protein>
    <recommendedName>
        <fullName evidence="7 8">UDP-N-acetylmuramoylalanine--D-glutamate ligase</fullName>
        <ecNumber evidence="7 8">6.3.2.9</ecNumber>
    </recommendedName>
    <alternativeName>
        <fullName evidence="7">D-glutamic acid-adding enzyme</fullName>
    </alternativeName>
    <alternativeName>
        <fullName evidence="7">UDP-N-acetylmuramoyl-L-alanyl-D-glutamate synthetase</fullName>
    </alternativeName>
</protein>
<dbReference type="GO" id="GO:0051301">
    <property type="term" value="P:cell division"/>
    <property type="evidence" value="ECO:0007669"/>
    <property type="project" value="UniProtKB-KW"/>
</dbReference>
<evidence type="ECO:0000256" key="5">
    <source>
        <dbReference type="ARBA" id="ARBA00022741"/>
    </source>
</evidence>
<comment type="pathway">
    <text evidence="2 7 8">Cell wall biogenesis; peptidoglycan biosynthesis.</text>
</comment>
<keyword evidence="6 7" id="KW-0067">ATP-binding</keyword>
<name>A0A3N0WRW6_9FLAO</name>
<dbReference type="EMBL" id="RJUG01000004">
    <property type="protein sequence ID" value="ROI07840.1"/>
    <property type="molecule type" value="Genomic_DNA"/>
</dbReference>
<dbReference type="EC" id="6.3.2.9" evidence="7 8"/>
<dbReference type="RefSeq" id="WP_123266155.1">
    <property type="nucleotide sequence ID" value="NZ_RJUG01000004.1"/>
</dbReference>
<dbReference type="Gene3D" id="3.40.50.720">
    <property type="entry name" value="NAD(P)-binding Rossmann-like Domain"/>
    <property type="match status" value="1"/>
</dbReference>
<evidence type="ECO:0000256" key="1">
    <source>
        <dbReference type="ARBA" id="ARBA00004496"/>
    </source>
</evidence>
<comment type="catalytic activity">
    <reaction evidence="7 8">
        <text>UDP-N-acetyl-alpha-D-muramoyl-L-alanine + D-glutamate + ATP = UDP-N-acetyl-alpha-D-muramoyl-L-alanyl-D-glutamate + ADP + phosphate + H(+)</text>
        <dbReference type="Rhea" id="RHEA:16429"/>
        <dbReference type="ChEBI" id="CHEBI:15378"/>
        <dbReference type="ChEBI" id="CHEBI:29986"/>
        <dbReference type="ChEBI" id="CHEBI:30616"/>
        <dbReference type="ChEBI" id="CHEBI:43474"/>
        <dbReference type="ChEBI" id="CHEBI:83898"/>
        <dbReference type="ChEBI" id="CHEBI:83900"/>
        <dbReference type="ChEBI" id="CHEBI:456216"/>
        <dbReference type="EC" id="6.3.2.9"/>
    </reaction>
</comment>
<comment type="subcellular location">
    <subcellularLocation>
        <location evidence="1 7 8">Cytoplasm</location>
    </subcellularLocation>
</comment>
<dbReference type="UniPathway" id="UPA00219"/>
<dbReference type="InterPro" id="IPR036615">
    <property type="entry name" value="Mur_ligase_C_dom_sf"/>
</dbReference>
<keyword evidence="7 8" id="KW-0131">Cell cycle</keyword>
<evidence type="ECO:0000256" key="8">
    <source>
        <dbReference type="RuleBase" id="RU003664"/>
    </source>
</evidence>
<evidence type="ECO:0000256" key="4">
    <source>
        <dbReference type="ARBA" id="ARBA00022598"/>
    </source>
</evidence>
<sequence length="448" mass="50158">MKIVVLGGGESGVGAAYLAKKKGLNVFLSDKGVIKDEYKKQLIDADIEFEEGNHDEERILKADWVIKSPGIPKKADIIYKINQKGIRLSSEIEFAAEFTTAKIIAITGSNGKTTTTSLIYHILKNDDLKVGLAGNIGKSFARQVADENFDYYVLEVSSFQLDDIQNFRPFISLLLNLSKDHLDQYNYNYDEYALAKFRIAENQENDNFFIYNKDDEMSMKILEKLAINATKIPFSTHEKLPEGGFINKDKIVVKIEEEFSMKIAELSLVGNHNIANSLAASIASKILHISNESIRNSLMTFQAVEHRLEQVAKIGGVTFINDSKATNVNASYFALESMNQPTIWIVGGVDKGNDYTEIEDLVKRKVKAIVCLGLDNQKIINFFKDKKDLIYSTSSMEEAIKVSKSLATAGDTVLLSPCCASFDLFDNYEDRGNQFKSEVLKNNDKILN</sequence>
<keyword evidence="4 7" id="KW-0436">Ligase</keyword>
<dbReference type="InterPro" id="IPR013221">
    <property type="entry name" value="Mur_ligase_cen"/>
</dbReference>
<dbReference type="GO" id="GO:0009252">
    <property type="term" value="P:peptidoglycan biosynthetic process"/>
    <property type="evidence" value="ECO:0007669"/>
    <property type="project" value="UniProtKB-UniRule"/>
</dbReference>
<dbReference type="Proteomes" id="UP000270224">
    <property type="component" value="Unassembled WGS sequence"/>
</dbReference>
<dbReference type="InterPro" id="IPR004101">
    <property type="entry name" value="Mur_ligase_C"/>
</dbReference>
<organism evidence="11 12">
    <name type="scientific">Kaistella daneshvariae</name>
    <dbReference type="NCBI Taxonomy" id="2487074"/>
    <lineage>
        <taxon>Bacteria</taxon>
        <taxon>Pseudomonadati</taxon>
        <taxon>Bacteroidota</taxon>
        <taxon>Flavobacteriia</taxon>
        <taxon>Flavobacteriales</taxon>
        <taxon>Weeksellaceae</taxon>
        <taxon>Chryseobacterium group</taxon>
        <taxon>Kaistella</taxon>
    </lineage>
</organism>
<accession>A0A3N0WRW6</accession>
<dbReference type="Gene3D" id="3.40.1190.10">
    <property type="entry name" value="Mur-like, catalytic domain"/>
    <property type="match status" value="1"/>
</dbReference>
<dbReference type="PANTHER" id="PTHR43692">
    <property type="entry name" value="UDP-N-ACETYLMURAMOYLALANINE--D-GLUTAMATE LIGASE"/>
    <property type="match status" value="1"/>
</dbReference>
<dbReference type="PANTHER" id="PTHR43692:SF1">
    <property type="entry name" value="UDP-N-ACETYLMURAMOYLALANINE--D-GLUTAMATE LIGASE"/>
    <property type="match status" value="1"/>
</dbReference>
<evidence type="ECO:0000313" key="11">
    <source>
        <dbReference type="EMBL" id="ROI07840.1"/>
    </source>
</evidence>
<dbReference type="OrthoDB" id="9809796at2"/>
<dbReference type="GO" id="GO:0005737">
    <property type="term" value="C:cytoplasm"/>
    <property type="evidence" value="ECO:0007669"/>
    <property type="project" value="UniProtKB-SubCell"/>
</dbReference>
<keyword evidence="7 8" id="KW-0132">Cell division</keyword>
<evidence type="ECO:0000256" key="2">
    <source>
        <dbReference type="ARBA" id="ARBA00004752"/>
    </source>
</evidence>
<feature type="domain" description="Mur ligase central" evidence="10">
    <location>
        <begin position="106"/>
        <end position="283"/>
    </location>
</feature>
<evidence type="ECO:0000313" key="12">
    <source>
        <dbReference type="Proteomes" id="UP000270224"/>
    </source>
</evidence>
<dbReference type="SUPFAM" id="SSF53244">
    <property type="entry name" value="MurD-like peptide ligases, peptide-binding domain"/>
    <property type="match status" value="1"/>
</dbReference>
<gene>
    <name evidence="7 11" type="primary">murD</name>
    <name evidence="11" type="ORF">EGI11_09180</name>
</gene>